<evidence type="ECO:0000313" key="6">
    <source>
        <dbReference type="Proteomes" id="UP000076871"/>
    </source>
</evidence>
<dbReference type="SMART" id="SM00109">
    <property type="entry name" value="C1"/>
    <property type="match status" value="2"/>
</dbReference>
<dbReference type="GeneID" id="63828184"/>
<proteinExistence type="predicted"/>
<dbReference type="Proteomes" id="UP000076871">
    <property type="component" value="Unassembled WGS sequence"/>
</dbReference>
<sequence length="2330" mass="259440">MANPTLRIDTSYLEVSVDAPTSPISPRNRNRARSLSQSVFPTFLLPTSPTSEKSPSELTSLIASHGSVKARDESRKLLAHLLSQLQHRPLPPASFDQSTANTYQADKGFNAVIQSVKGAAKHRRGRSDHVPSTAEDNSSDDDDGPQFSTDVTLDLMIQLRDVLKISTDQKWNILDDSYSPAEMHKKGEKTSESSKSKWSAQSKGKRSRLHGRSPSVNSGQDGVQATPLISQCISVLSSVIVDDCRFRTSSARLYRPPYALQAVTLDVARSLVFAHRHNANILCQIGFAVIPAFYAFPPVLHTRLLTFFDEGIFGVILDAIAGMQRFSGNPTSASISGNEPSALMQKEEPSGVSITVEAAEETNSSFSSESIWRKWSKSNTPNGVKLHSTHAPGREIAIYQLSSLVSPLLAVIFENINVSSDQLPLLHRFHQLMIRIIDTKPDAYLDVLAVIAYHPPAGRSPALALLMSYWPRGIGHLIVNKAFPVVSYSTSLIHASQGPNVTRRLHDNPHVHQFVPWRFTASSAPVLLRETSPDQCCVCDNGIDGFGLFCPFCMCAVHFDCYDYPEGCFFTEYNLASEADKQKIVLYRFCHVLPPRRGPLPTTIIQDQHTFRLVNLFSLTLCLICRRPLWGPVMQGLRCISCKQFAHHSCLTQSGVLHEAPRCRSISVDETYLTIEWPVMRASFVEHFRDILLPEVELYQKTFEEISTFFAVLWTQLQLFQHGVALGSIIVSQAEAPSNSGQSFEFELHHSVKLYESILLSSKLLVSDELNEHLLDNNIRPSDLLFPFNWRVLTLVASSMKMSVASSGMTPSDSAALLGVSQPYLAEESLGDESSLAHEVLPLAHLRDQLGYRFGIHTDSAARYLLVHLSHLGFFQRLDGEEVNFDFIADPEEVLCSFPLPTGLEGSNAVEILICAVESCLSDLDVSVNEAGLLLLVRKLWPDGMLTDYAERRLCAAVLGWILAEDQHLAIILRDYVAKGRSLPGVRSGTDVQSWPSHMQPRAKAANAANNGGDYIASRRALLTLYASRWMYALHSLNVDDYARIVFDLLLAFAEEDVVKDDFFLGKETEELQMKGRFHVVDKMLKSITKLVQAELAFTAFDDLFKNWLQLALSAPLGHQPLSSLSRLFTREVETSHRFTAALSPRSSTTDSSQLDADNALRVLINVAAGSREGFQHTAHWLCLFVRSGVDISPATYTHLASLARRFNATLDDCALLVKSALWSAWLRSVGRQELQATVSSMHILLSSTIVDLLRSRKEVQKISAFIRESLALCLLLYGCERKLITDLGLVQQDDISGLPSRRILHVRSSTMDDPIIVDVALMQQLKCYVDAEVEEVSCIITKFLNAVVHDASLIESYEVDNFILRNSSVLCGCIWQFYGIQNSEVTTIRPALLLRILVVDNHPFQALLDDLLSPSRPWEMRMETVLRLFHIVLDITNPSFNVGGRQWRPRVTPIFNRFFSMMWMDDKEEVRLAVDTWSKTLLDVHFDAIALCYNESLANSPISDKIKLTTFLNQLHPHFPKWQVLSWRSITDSLLANGIGREGADPLADHFELYGIESTKSLKEMDDADPEVTRSKASLISLALHMIVDGVPIDPIYLVKLKGDVVRLLGFEEVSMIPTATGRSFHVRFGGLDDIPDHAESCISDLMLIVDSPQTYDVSPSMIGGPLAEDEISCPLLIGAVFVDTILDLIVEADEISAISFITLKNLLKSLLIILYKHDFDSKPLKHLHNKLRRAVRRVLELLLTDRSHELRQLALTSCQAFVQRWSALVPGNFVIECIDICVRAMVALRYDRNGDDPLLDQIKAFLAMMLSSFATAAILNTLCKRPLTSDFFAVIQLVTVPDPKISRSPTMQEPLRDNLLRHALIKSLENEPDVFQSVIENIATYVEVVHHAGYTTEMLQAVGLWMTAIMRRTAEWAPGAFDPSSLLMLACMLIEQNRAQSRDILGYMETLLRAGLIRCNVSAESLGRVIQVTASIYRKGNVITSVDSSVTNPMVLAMLEILTDCARGRARIPPATITALFKAITATIIAKTGSDRDAILPSDYLLTIADDALLFLYGESLPENFSQANLDASQAAAVLVLDVARQHPRILERLSRIPASLRVWNILVLAALQTPIGAHTFAFWGYFPDFSLAFCQSLGAYQQPQHTTGFDPHAPAHGEVSSAYAAIKLWLLLARKIAQQNSHDGISGGLKRVSKDGELQSIKMVWNDLWPPFERMMGVFEVDAHAGDTSPLASTVWASVADMLLFLHQAHFTVLDPVSETDIMERLRIVSRGETKLARLARTMAEPAADIPLQWFVDQVTTEIQAEERLYAAKRQETASDRSRRVVS</sequence>
<evidence type="ECO:0000313" key="5">
    <source>
        <dbReference type="EMBL" id="KZT09437.1"/>
    </source>
</evidence>
<organism evidence="5 6">
    <name type="scientific">Laetiporus sulphureus 93-53</name>
    <dbReference type="NCBI Taxonomy" id="1314785"/>
    <lineage>
        <taxon>Eukaryota</taxon>
        <taxon>Fungi</taxon>
        <taxon>Dikarya</taxon>
        <taxon>Basidiomycota</taxon>
        <taxon>Agaricomycotina</taxon>
        <taxon>Agaricomycetes</taxon>
        <taxon>Polyporales</taxon>
        <taxon>Laetiporus</taxon>
    </lineage>
</organism>
<keyword evidence="6" id="KW-1185">Reference proteome</keyword>
<dbReference type="GO" id="GO:0046872">
    <property type="term" value="F:metal ion binding"/>
    <property type="evidence" value="ECO:0007669"/>
    <property type="project" value="UniProtKB-KW"/>
</dbReference>
<name>A0A165FUQ8_9APHY</name>
<keyword evidence="1" id="KW-0479">Metal-binding</keyword>
<accession>A0A165FUQ8</accession>
<feature type="domain" description="Phorbol-ester/DAG-type" evidence="4">
    <location>
        <begin position="511"/>
        <end position="568"/>
    </location>
</feature>
<dbReference type="EMBL" id="KV427611">
    <property type="protein sequence ID" value="KZT09437.1"/>
    <property type="molecule type" value="Genomic_DNA"/>
</dbReference>
<feature type="region of interest" description="Disordered" evidence="3">
    <location>
        <begin position="182"/>
        <end position="222"/>
    </location>
</feature>
<evidence type="ECO:0000259" key="4">
    <source>
        <dbReference type="PROSITE" id="PS50081"/>
    </source>
</evidence>
<protein>
    <recommendedName>
        <fullName evidence="4">Phorbol-ester/DAG-type domain-containing protein</fullName>
    </recommendedName>
</protein>
<dbReference type="PROSITE" id="PS50081">
    <property type="entry name" value="ZF_DAG_PE_2"/>
    <property type="match status" value="2"/>
</dbReference>
<dbReference type="InterPro" id="IPR002219">
    <property type="entry name" value="PKC_DAG/PE"/>
</dbReference>
<evidence type="ECO:0000256" key="3">
    <source>
        <dbReference type="SAM" id="MobiDB-lite"/>
    </source>
</evidence>
<keyword evidence="2" id="KW-0862">Zinc</keyword>
<dbReference type="STRING" id="1314785.A0A165FUQ8"/>
<feature type="compositionally biased region" description="Polar residues" evidence="3">
    <location>
        <begin position="22"/>
        <end position="37"/>
    </location>
</feature>
<feature type="domain" description="Phorbol-ester/DAG-type" evidence="4">
    <location>
        <begin position="608"/>
        <end position="663"/>
    </location>
</feature>
<feature type="region of interest" description="Disordered" evidence="3">
    <location>
        <begin position="117"/>
        <end position="147"/>
    </location>
</feature>
<dbReference type="Pfam" id="PF00130">
    <property type="entry name" value="C1_1"/>
    <property type="match status" value="1"/>
</dbReference>
<evidence type="ECO:0000256" key="1">
    <source>
        <dbReference type="ARBA" id="ARBA00022723"/>
    </source>
</evidence>
<dbReference type="SUPFAM" id="SSF57889">
    <property type="entry name" value="Cysteine-rich domain"/>
    <property type="match status" value="1"/>
</dbReference>
<dbReference type="CDD" id="cd00029">
    <property type="entry name" value="C1"/>
    <property type="match status" value="1"/>
</dbReference>
<dbReference type="RefSeq" id="XP_040767177.1">
    <property type="nucleotide sequence ID" value="XM_040911155.1"/>
</dbReference>
<dbReference type="InterPro" id="IPR046349">
    <property type="entry name" value="C1-like_sf"/>
</dbReference>
<feature type="region of interest" description="Disordered" evidence="3">
    <location>
        <begin position="18"/>
        <end position="37"/>
    </location>
</feature>
<reference evidence="5 6" key="1">
    <citation type="journal article" date="2016" name="Mol. Biol. Evol.">
        <title>Comparative Genomics of Early-Diverging Mushroom-Forming Fungi Provides Insights into the Origins of Lignocellulose Decay Capabilities.</title>
        <authorList>
            <person name="Nagy L.G."/>
            <person name="Riley R."/>
            <person name="Tritt A."/>
            <person name="Adam C."/>
            <person name="Daum C."/>
            <person name="Floudas D."/>
            <person name="Sun H."/>
            <person name="Yadav J.S."/>
            <person name="Pangilinan J."/>
            <person name="Larsson K.H."/>
            <person name="Matsuura K."/>
            <person name="Barry K."/>
            <person name="Labutti K."/>
            <person name="Kuo R."/>
            <person name="Ohm R.A."/>
            <person name="Bhattacharya S.S."/>
            <person name="Shirouzu T."/>
            <person name="Yoshinaga Y."/>
            <person name="Martin F.M."/>
            <person name="Grigoriev I.V."/>
            <person name="Hibbett D.S."/>
        </authorList>
    </citation>
    <scope>NUCLEOTIDE SEQUENCE [LARGE SCALE GENOMIC DNA]</scope>
    <source>
        <strain evidence="5 6">93-53</strain>
    </source>
</reference>
<feature type="compositionally biased region" description="Basic and acidic residues" evidence="3">
    <location>
        <begin position="182"/>
        <end position="195"/>
    </location>
</feature>
<gene>
    <name evidence="5" type="ORF">LAESUDRAFT_741739</name>
</gene>
<evidence type="ECO:0000256" key="2">
    <source>
        <dbReference type="ARBA" id="ARBA00022833"/>
    </source>
</evidence>
<dbReference type="CDD" id="cd15489">
    <property type="entry name" value="PHD_SF"/>
    <property type="match status" value="1"/>
</dbReference>
<dbReference type="InParanoid" id="A0A165FUQ8"/>
<dbReference type="Gene3D" id="3.30.60.20">
    <property type="match status" value="1"/>
</dbReference>
<dbReference type="OrthoDB" id="6270916at2759"/>